<dbReference type="Gene3D" id="1.10.1760.20">
    <property type="match status" value="1"/>
</dbReference>
<evidence type="ECO:0000313" key="10">
    <source>
        <dbReference type="Proteomes" id="UP000768180"/>
    </source>
</evidence>
<dbReference type="EMBL" id="JAKNFS010000004">
    <property type="protein sequence ID" value="MCG4764603.1"/>
    <property type="molecule type" value="Genomic_DNA"/>
</dbReference>
<feature type="transmembrane region" description="Helical" evidence="3">
    <location>
        <begin position="60"/>
        <end position="77"/>
    </location>
</feature>
<dbReference type="RefSeq" id="WP_022461328.1">
    <property type="nucleotide sequence ID" value="NZ_CABJFB010000008.1"/>
</dbReference>
<sequence>MKKSKLTTKQIVLTGMMTAVLAVLSIVTIPLPTGVPVTLQTFAMAFCGYVLGWKLGGASSALYLILGAIGVPVYAGMSGGFGALLGPAGGFIFGFIPMAMLCGAGIKKGFPGKPFVLGIAGLAVCHAFGVVQFSIVTGNTIPASFLAVSVPYIVKDVISVVVAEILGVAVRKALSAAHVMNYGTAA</sequence>
<reference evidence="8 9" key="1">
    <citation type="submission" date="2015-09" db="EMBL/GenBank/DDBJ databases">
        <authorList>
            <consortium name="Pathogen Informatics"/>
        </authorList>
    </citation>
    <scope>NUCLEOTIDE SEQUENCE [LARGE SCALE GENOMIC DNA]</scope>
    <source>
        <strain evidence="4 8">2789STDY5608849</strain>
        <strain evidence="5 9">2789STDY5834885</strain>
    </source>
</reference>
<dbReference type="EMBL" id="CYYV01000010">
    <property type="protein sequence ID" value="CUO52578.1"/>
    <property type="molecule type" value="Genomic_DNA"/>
</dbReference>
<dbReference type="InterPro" id="IPR003784">
    <property type="entry name" value="BioY"/>
</dbReference>
<evidence type="ECO:0000256" key="3">
    <source>
        <dbReference type="SAM" id="Phobius"/>
    </source>
</evidence>
<evidence type="ECO:0000313" key="7">
    <source>
        <dbReference type="EMBL" id="NSE17248.1"/>
    </source>
</evidence>
<dbReference type="Proteomes" id="UP000095706">
    <property type="component" value="Unassembled WGS sequence"/>
</dbReference>
<evidence type="ECO:0000313" key="5">
    <source>
        <dbReference type="EMBL" id="CUP16847.1"/>
    </source>
</evidence>
<protein>
    <recommendedName>
        <fullName evidence="2">Biotin transporter</fullName>
    </recommendedName>
</protein>
<keyword evidence="3" id="KW-0812">Transmembrane</keyword>
<feature type="transmembrane region" description="Helical" evidence="3">
    <location>
        <begin position="83"/>
        <end position="103"/>
    </location>
</feature>
<dbReference type="GeneID" id="79855764"/>
<organism evidence="5 9">
    <name type="scientific">Fusicatenibacter saccharivorans</name>
    <dbReference type="NCBI Taxonomy" id="1150298"/>
    <lineage>
        <taxon>Bacteria</taxon>
        <taxon>Bacillati</taxon>
        <taxon>Bacillota</taxon>
        <taxon>Clostridia</taxon>
        <taxon>Lachnospirales</taxon>
        <taxon>Lachnospiraceae</taxon>
        <taxon>Fusicatenibacter</taxon>
    </lineage>
</organism>
<dbReference type="Proteomes" id="UP000768180">
    <property type="component" value="Unassembled WGS sequence"/>
</dbReference>
<evidence type="ECO:0000313" key="4">
    <source>
        <dbReference type="EMBL" id="CUO52578.1"/>
    </source>
</evidence>
<name>A0A174L2X7_9FIRM</name>
<dbReference type="Proteomes" id="UP001199915">
    <property type="component" value="Unassembled WGS sequence"/>
</dbReference>
<keyword evidence="3" id="KW-1133">Transmembrane helix</keyword>
<proteinExistence type="inferred from homology"/>
<reference evidence="7 10" key="2">
    <citation type="journal article" date="2020" name="Cell Host Microbe">
        <title>Functional and Genomic Variation between Human-Derived Isolates of Lachnospiraceae Reveals Inter- and Intra-Species Diversity.</title>
        <authorList>
            <person name="Sorbara M.T."/>
            <person name="Littmann E.R."/>
            <person name="Fontana E."/>
            <person name="Moody T.U."/>
            <person name="Kohout C.E."/>
            <person name="Gjonbalaj M."/>
            <person name="Eaton V."/>
            <person name="Seok R."/>
            <person name="Leiner I.M."/>
            <person name="Pamer E.G."/>
        </authorList>
    </citation>
    <scope>NUCLEOTIDE SEQUENCE [LARGE SCALE GENOMIC DNA]</scope>
    <source>
        <strain evidence="7 10">MSK.14.54</strain>
    </source>
</reference>
<dbReference type="GO" id="GO:0015225">
    <property type="term" value="F:biotin transmembrane transporter activity"/>
    <property type="evidence" value="ECO:0007669"/>
    <property type="project" value="UniProtKB-UniRule"/>
</dbReference>
<reference evidence="7" key="3">
    <citation type="submission" date="2020-02" db="EMBL/GenBank/DDBJ databases">
        <authorList>
            <person name="Littmann E."/>
            <person name="Sorbara M."/>
        </authorList>
    </citation>
    <scope>NUCLEOTIDE SEQUENCE</scope>
    <source>
        <strain evidence="7">MSK.14.54</strain>
    </source>
</reference>
<evidence type="ECO:0000313" key="9">
    <source>
        <dbReference type="Proteomes" id="UP000095709"/>
    </source>
</evidence>
<feature type="transmembrane region" description="Helical" evidence="3">
    <location>
        <begin position="12"/>
        <end position="31"/>
    </location>
</feature>
<dbReference type="Proteomes" id="UP000095709">
    <property type="component" value="Unassembled WGS sequence"/>
</dbReference>
<dbReference type="PANTHER" id="PTHR34295">
    <property type="entry name" value="BIOTIN TRANSPORTER BIOY"/>
    <property type="match status" value="1"/>
</dbReference>
<comment type="similarity">
    <text evidence="1 2">Belongs to the BioY family.</text>
</comment>
<keyword evidence="2 3" id="KW-0472">Membrane</keyword>
<dbReference type="PANTHER" id="PTHR34295:SF1">
    <property type="entry name" value="BIOTIN TRANSPORTER BIOY"/>
    <property type="match status" value="1"/>
</dbReference>
<reference evidence="6" key="4">
    <citation type="submission" date="2022-01" db="EMBL/GenBank/DDBJ databases">
        <title>Collection of gut derived symbiotic bacterial strains cultured from healthy donors.</title>
        <authorList>
            <person name="Lin H."/>
            <person name="Kohout C."/>
            <person name="Waligurski E."/>
            <person name="Pamer E.G."/>
        </authorList>
    </citation>
    <scope>NUCLEOTIDE SEQUENCE</scope>
    <source>
        <strain evidence="6">DFI.5.49</strain>
    </source>
</reference>
<evidence type="ECO:0000313" key="8">
    <source>
        <dbReference type="Proteomes" id="UP000095706"/>
    </source>
</evidence>
<dbReference type="Pfam" id="PF02632">
    <property type="entry name" value="BioY"/>
    <property type="match status" value="1"/>
</dbReference>
<dbReference type="PIRSF" id="PIRSF016661">
    <property type="entry name" value="BioY"/>
    <property type="match status" value="1"/>
</dbReference>
<feature type="transmembrane region" description="Helical" evidence="3">
    <location>
        <begin position="115"/>
        <end position="135"/>
    </location>
</feature>
<dbReference type="EMBL" id="CZAL01000006">
    <property type="protein sequence ID" value="CUP16847.1"/>
    <property type="molecule type" value="Genomic_DNA"/>
</dbReference>
<keyword evidence="2" id="KW-0813">Transport</keyword>
<evidence type="ECO:0000256" key="1">
    <source>
        <dbReference type="ARBA" id="ARBA00010692"/>
    </source>
</evidence>
<gene>
    <name evidence="5" type="primary">bioY2</name>
    <name evidence="4" type="ORF">ERS852406_02175</name>
    <name evidence="5" type="ORF">ERS852498_01399</name>
    <name evidence="7" type="ORF">G5B05_12700</name>
    <name evidence="6" type="ORF">L0N21_03595</name>
</gene>
<dbReference type="AlphaFoldDB" id="A0A174L2X7"/>
<evidence type="ECO:0000313" key="6">
    <source>
        <dbReference type="EMBL" id="MCG4764603.1"/>
    </source>
</evidence>
<dbReference type="GO" id="GO:0005886">
    <property type="term" value="C:plasma membrane"/>
    <property type="evidence" value="ECO:0007669"/>
    <property type="project" value="UniProtKB-SubCell"/>
</dbReference>
<comment type="subcellular location">
    <subcellularLocation>
        <location evidence="2">Cell membrane</location>
        <topology evidence="2">Multi-pass membrane protein</topology>
    </subcellularLocation>
</comment>
<dbReference type="EMBL" id="JAAITQ010000026">
    <property type="protein sequence ID" value="NSE17248.1"/>
    <property type="molecule type" value="Genomic_DNA"/>
</dbReference>
<keyword evidence="2" id="KW-1003">Cell membrane</keyword>
<keyword evidence="10" id="KW-1185">Reference proteome</keyword>
<evidence type="ECO:0000256" key="2">
    <source>
        <dbReference type="PIRNR" id="PIRNR016661"/>
    </source>
</evidence>
<accession>A0A174L2X7</accession>